<comment type="caution">
    <text evidence="1">The sequence shown here is derived from an EMBL/GenBank/DDBJ whole genome shotgun (WGS) entry which is preliminary data.</text>
</comment>
<accession>A0A645GY72</accession>
<dbReference type="AlphaFoldDB" id="A0A645GY72"/>
<reference evidence="1" key="1">
    <citation type="submission" date="2019-08" db="EMBL/GenBank/DDBJ databases">
        <authorList>
            <person name="Kucharzyk K."/>
            <person name="Murdoch R.W."/>
            <person name="Higgins S."/>
            <person name="Loffler F."/>
        </authorList>
    </citation>
    <scope>NUCLEOTIDE SEQUENCE</scope>
</reference>
<protein>
    <submittedName>
        <fullName evidence="1">Uncharacterized protein</fullName>
    </submittedName>
</protein>
<name>A0A645GY72_9ZZZZ</name>
<proteinExistence type="predicted"/>
<organism evidence="1">
    <name type="scientific">bioreactor metagenome</name>
    <dbReference type="NCBI Taxonomy" id="1076179"/>
    <lineage>
        <taxon>unclassified sequences</taxon>
        <taxon>metagenomes</taxon>
        <taxon>ecological metagenomes</taxon>
    </lineage>
</organism>
<sequence>MQDGGAHLALDVVADDGQAGILEAFAPVFGAGDEDRDAVDHANAGFKDLLYIPFGGHF</sequence>
<gene>
    <name evidence="1" type="ORF">SDC9_179276</name>
</gene>
<dbReference type="EMBL" id="VSSQ01083494">
    <property type="protein sequence ID" value="MPN31801.1"/>
    <property type="molecule type" value="Genomic_DNA"/>
</dbReference>
<evidence type="ECO:0000313" key="1">
    <source>
        <dbReference type="EMBL" id="MPN31801.1"/>
    </source>
</evidence>